<evidence type="ECO:0000313" key="15">
    <source>
        <dbReference type="EMBL" id="CEP24653.1"/>
    </source>
</evidence>
<comment type="subcellular location">
    <subcellularLocation>
        <location evidence="1">Mitochondrion</location>
    </subcellularLocation>
</comment>
<evidence type="ECO:0000256" key="8">
    <source>
        <dbReference type="ARBA" id="ARBA00022946"/>
    </source>
</evidence>
<dbReference type="PANTHER" id="PTHR20863">
    <property type="entry name" value="ACYL CARRIER PROTEIN"/>
    <property type="match status" value="1"/>
</dbReference>
<name>A0A0H5C8T3_CYBJN</name>
<keyword evidence="9" id="KW-0249">Electron transport</keyword>
<evidence type="ECO:0000313" key="16">
    <source>
        <dbReference type="Proteomes" id="UP000038830"/>
    </source>
</evidence>
<comment type="function">
    <text evidence="13">Carrier of the growing fatty acid chain in fatty acid biosynthesis.</text>
</comment>
<dbReference type="SUPFAM" id="SSF47336">
    <property type="entry name" value="ACP-like"/>
    <property type="match status" value="1"/>
</dbReference>
<evidence type="ECO:0000256" key="13">
    <source>
        <dbReference type="RuleBase" id="RU000722"/>
    </source>
</evidence>
<dbReference type="GO" id="GO:0000036">
    <property type="term" value="F:acyl carrier activity"/>
    <property type="evidence" value="ECO:0007669"/>
    <property type="project" value="TreeGrafter"/>
</dbReference>
<comment type="similarity">
    <text evidence="2">Belongs to the acyl carrier protein (ACP) family.</text>
</comment>
<evidence type="ECO:0000259" key="14">
    <source>
        <dbReference type="PROSITE" id="PS50075"/>
    </source>
</evidence>
<dbReference type="GO" id="GO:0005739">
    <property type="term" value="C:mitochondrion"/>
    <property type="evidence" value="ECO:0007669"/>
    <property type="project" value="UniProtKB-SubCell"/>
</dbReference>
<dbReference type="Proteomes" id="UP000038830">
    <property type="component" value="Unassembled WGS sequence"/>
</dbReference>
<dbReference type="InterPro" id="IPR009081">
    <property type="entry name" value="PP-bd_ACP"/>
</dbReference>
<evidence type="ECO:0000256" key="10">
    <source>
        <dbReference type="ARBA" id="ARBA00023098"/>
    </source>
</evidence>
<evidence type="ECO:0000256" key="2">
    <source>
        <dbReference type="ARBA" id="ARBA00010930"/>
    </source>
</evidence>
<reference evidence="16" key="1">
    <citation type="journal article" date="2015" name="J. Biotechnol.">
        <title>The structure of the Cyberlindnera jadinii genome and its relation to Candida utilis analyzed by the occurrence of single nucleotide polymorphisms.</title>
        <authorList>
            <person name="Rupp O."/>
            <person name="Brinkrolf K."/>
            <person name="Buerth C."/>
            <person name="Kunigo M."/>
            <person name="Schneider J."/>
            <person name="Jaenicke S."/>
            <person name="Goesmann A."/>
            <person name="Puehler A."/>
            <person name="Jaeger K.-E."/>
            <person name="Ernst J.F."/>
        </authorList>
    </citation>
    <scope>NUCLEOTIDE SEQUENCE [LARGE SCALE GENOMIC DNA]</scope>
    <source>
        <strain evidence="16">ATCC 18201 / CBS 1600 / BCRC 20928 / JCM 3617 / NBRC 0987 / NRRL Y-1542</strain>
    </source>
</reference>
<evidence type="ECO:0000256" key="1">
    <source>
        <dbReference type="ARBA" id="ARBA00004173"/>
    </source>
</evidence>
<dbReference type="Pfam" id="PF00550">
    <property type="entry name" value="PP-binding"/>
    <property type="match status" value="1"/>
</dbReference>
<keyword evidence="5 13" id="KW-0444">Lipid biosynthesis</keyword>
<evidence type="ECO:0000256" key="9">
    <source>
        <dbReference type="ARBA" id="ARBA00022982"/>
    </source>
</evidence>
<feature type="domain" description="Carrier" evidence="14">
    <location>
        <begin position="38"/>
        <end position="115"/>
    </location>
</feature>
<accession>A0A0H5C8T3</accession>
<organism evidence="15 16">
    <name type="scientific">Cyberlindnera jadinii (strain ATCC 18201 / CBS 1600 / BCRC 20928 / JCM 3617 / NBRC 0987 / NRRL Y-1542)</name>
    <name type="common">Torula yeast</name>
    <name type="synonym">Candida utilis</name>
    <dbReference type="NCBI Taxonomy" id="983966"/>
    <lineage>
        <taxon>Eukaryota</taxon>
        <taxon>Fungi</taxon>
        <taxon>Dikarya</taxon>
        <taxon>Ascomycota</taxon>
        <taxon>Saccharomycotina</taxon>
        <taxon>Saccharomycetes</taxon>
        <taxon>Phaffomycetales</taxon>
        <taxon>Phaffomycetaceae</taxon>
        <taxon>Cyberlindnera</taxon>
    </lineage>
</organism>
<evidence type="ECO:0000256" key="7">
    <source>
        <dbReference type="ARBA" id="ARBA00022832"/>
    </source>
</evidence>
<dbReference type="Gene3D" id="1.10.1200.10">
    <property type="entry name" value="ACP-like"/>
    <property type="match status" value="1"/>
</dbReference>
<dbReference type="InterPro" id="IPR003231">
    <property type="entry name" value="ACP"/>
</dbReference>
<evidence type="ECO:0000256" key="12">
    <source>
        <dbReference type="ARBA" id="ARBA00023160"/>
    </source>
</evidence>
<proteinExistence type="inferred from homology"/>
<dbReference type="InterPro" id="IPR036736">
    <property type="entry name" value="ACP-like_sf"/>
</dbReference>
<evidence type="ECO:0000256" key="4">
    <source>
        <dbReference type="ARBA" id="ARBA00022450"/>
    </source>
</evidence>
<evidence type="ECO:0000256" key="3">
    <source>
        <dbReference type="ARBA" id="ARBA00022448"/>
    </source>
</evidence>
<dbReference type="PANTHER" id="PTHR20863:SF28">
    <property type="entry name" value="ACYL CARRIER PROTEIN, MITOCHONDRIAL"/>
    <property type="match status" value="1"/>
</dbReference>
<sequence>MFRLASRSVVRASLVSRVSAPVVMRPAFMTRFYSANALSSDEIIRRIAESNAHLINKEVNITPETTIQADLGLDSLDATEFLVNVENEFDIELTDEESEKVKTIAEVVELISKNPHAN</sequence>
<protein>
    <recommendedName>
        <fullName evidence="13">Acyl carrier protein</fullName>
    </recommendedName>
</protein>
<dbReference type="EMBL" id="CDQK01000006">
    <property type="protein sequence ID" value="CEP24653.1"/>
    <property type="molecule type" value="Genomic_DNA"/>
</dbReference>
<dbReference type="PROSITE" id="PS50075">
    <property type="entry name" value="CARRIER"/>
    <property type="match status" value="1"/>
</dbReference>
<keyword evidence="10" id="KW-0443">Lipid metabolism</keyword>
<gene>
    <name evidence="15" type="primary">ACP1</name>
    <name evidence="15" type="ORF">BN1211_5533</name>
</gene>
<keyword evidence="3" id="KW-0813">Transport</keyword>
<keyword evidence="7" id="KW-0276">Fatty acid metabolism</keyword>
<keyword evidence="12 13" id="KW-0275">Fatty acid biosynthesis</keyword>
<keyword evidence="8" id="KW-0809">Transit peptide</keyword>
<keyword evidence="6" id="KW-0597">Phosphoprotein</keyword>
<dbReference type="AlphaFoldDB" id="A0A0H5C8T3"/>
<evidence type="ECO:0000256" key="11">
    <source>
        <dbReference type="ARBA" id="ARBA00023128"/>
    </source>
</evidence>
<keyword evidence="4 13" id="KW-0596">Phosphopantetheine</keyword>
<evidence type="ECO:0000256" key="5">
    <source>
        <dbReference type="ARBA" id="ARBA00022516"/>
    </source>
</evidence>
<keyword evidence="11" id="KW-0496">Mitochondrion</keyword>
<dbReference type="GO" id="GO:0000035">
    <property type="term" value="F:acyl binding"/>
    <property type="evidence" value="ECO:0007669"/>
    <property type="project" value="TreeGrafter"/>
</dbReference>
<evidence type="ECO:0000256" key="6">
    <source>
        <dbReference type="ARBA" id="ARBA00022553"/>
    </source>
</evidence>
<dbReference type="HAMAP" id="MF_01217">
    <property type="entry name" value="Acyl_carrier"/>
    <property type="match status" value="1"/>
</dbReference>